<evidence type="ECO:0000313" key="3">
    <source>
        <dbReference type="Proteomes" id="UP000694404"/>
    </source>
</evidence>
<sequence length="73" mass="8228">MVSSGPLLRLLTAINRRRMKLLMALALAAYVASVWGNFINMRSIQDNGDQKVESKIEEAVAPLREKIRDLEKS</sequence>
<dbReference type="AlphaFoldDB" id="A0A8C0J7W4"/>
<proteinExistence type="predicted"/>
<keyword evidence="3" id="KW-1185">Reference proteome</keyword>
<protein>
    <recommendedName>
        <fullName evidence="1">UDP-glucuronate decarboxylase N-terminal domain-containing protein</fullName>
    </recommendedName>
</protein>
<reference evidence="2" key="2">
    <citation type="submission" date="2025-09" db="UniProtKB">
        <authorList>
            <consortium name="Ensembl"/>
        </authorList>
    </citation>
    <scope>IDENTIFICATION</scope>
</reference>
<evidence type="ECO:0000313" key="2">
    <source>
        <dbReference type="Ensembl" id="ENSCABP00000028284.1"/>
    </source>
</evidence>
<dbReference type="Pfam" id="PF11803">
    <property type="entry name" value="UXS1_N"/>
    <property type="match status" value="1"/>
</dbReference>
<organism evidence="2 3">
    <name type="scientific">Chelonoidis abingdonii</name>
    <name type="common">Abingdon island giant tortoise</name>
    <name type="synonym">Testudo abingdonii</name>
    <dbReference type="NCBI Taxonomy" id="106734"/>
    <lineage>
        <taxon>Eukaryota</taxon>
        <taxon>Metazoa</taxon>
        <taxon>Chordata</taxon>
        <taxon>Craniata</taxon>
        <taxon>Vertebrata</taxon>
        <taxon>Euteleostomi</taxon>
        <taxon>Archelosauria</taxon>
        <taxon>Testudinata</taxon>
        <taxon>Testudines</taxon>
        <taxon>Cryptodira</taxon>
        <taxon>Durocryptodira</taxon>
        <taxon>Testudinoidea</taxon>
        <taxon>Testudinidae</taxon>
        <taxon>Chelonoidis</taxon>
    </lineage>
</organism>
<dbReference type="InterPro" id="IPR021761">
    <property type="entry name" value="UXS1_N"/>
</dbReference>
<dbReference type="GO" id="GO:0048040">
    <property type="term" value="F:UDP-glucuronate decarboxylase activity"/>
    <property type="evidence" value="ECO:0007669"/>
    <property type="project" value="InterPro"/>
</dbReference>
<name>A0A8C0J7W4_CHEAB</name>
<dbReference type="Ensembl" id="ENSCABT00000030990.1">
    <property type="protein sequence ID" value="ENSCABP00000028284.1"/>
    <property type="gene ID" value="ENSCABG00000020773.1"/>
</dbReference>
<evidence type="ECO:0000259" key="1">
    <source>
        <dbReference type="Pfam" id="PF11803"/>
    </source>
</evidence>
<feature type="domain" description="UDP-glucuronate decarboxylase N-terminal" evidence="1">
    <location>
        <begin position="7"/>
        <end position="73"/>
    </location>
</feature>
<dbReference type="Proteomes" id="UP000694404">
    <property type="component" value="Unplaced"/>
</dbReference>
<dbReference type="GeneTree" id="ENSGT00960000192934"/>
<reference evidence="2" key="1">
    <citation type="submission" date="2025-08" db="UniProtKB">
        <authorList>
            <consortium name="Ensembl"/>
        </authorList>
    </citation>
    <scope>IDENTIFICATION</scope>
</reference>
<accession>A0A8C0J7W4</accession>